<dbReference type="EMBL" id="HACA01032144">
    <property type="protein sequence ID" value="CDW49505.1"/>
    <property type="molecule type" value="Transcribed_RNA"/>
</dbReference>
<name>A0A0K2VGL5_LEPSM</name>
<organism evidence="1">
    <name type="scientific">Lepeophtheirus salmonis</name>
    <name type="common">Salmon louse</name>
    <name type="synonym">Caligus salmonis</name>
    <dbReference type="NCBI Taxonomy" id="72036"/>
    <lineage>
        <taxon>Eukaryota</taxon>
        <taxon>Metazoa</taxon>
        <taxon>Ecdysozoa</taxon>
        <taxon>Arthropoda</taxon>
        <taxon>Crustacea</taxon>
        <taxon>Multicrustacea</taxon>
        <taxon>Hexanauplia</taxon>
        <taxon>Copepoda</taxon>
        <taxon>Siphonostomatoida</taxon>
        <taxon>Caligidae</taxon>
        <taxon>Lepeophtheirus</taxon>
    </lineage>
</organism>
<accession>A0A0K2VGL5</accession>
<dbReference type="AlphaFoldDB" id="A0A0K2VGL5"/>
<proteinExistence type="predicted"/>
<sequence>MTYHPISMDDLVYYVKIYN</sequence>
<protein>
    <submittedName>
        <fullName evidence="1">Uncharacterized protein</fullName>
    </submittedName>
</protein>
<evidence type="ECO:0000313" key="1">
    <source>
        <dbReference type="EMBL" id="CDW49505.1"/>
    </source>
</evidence>
<reference evidence="1" key="1">
    <citation type="submission" date="2014-05" db="EMBL/GenBank/DDBJ databases">
        <authorList>
            <person name="Chronopoulou M."/>
        </authorList>
    </citation>
    <scope>NUCLEOTIDE SEQUENCE</scope>
    <source>
        <tissue evidence="1">Whole organism</tissue>
    </source>
</reference>